<proteinExistence type="predicted"/>
<dbReference type="PROSITE" id="PS51186">
    <property type="entry name" value="GNAT"/>
    <property type="match status" value="1"/>
</dbReference>
<feature type="domain" description="N-acetyltransferase" evidence="3">
    <location>
        <begin position="7"/>
        <end position="170"/>
    </location>
</feature>
<gene>
    <name evidence="4" type="ORF">B7R21_10895</name>
</gene>
<dbReference type="OrthoDB" id="3174517at2"/>
<comment type="caution">
    <text evidence="4">The sequence shown here is derived from an EMBL/GenBank/DDBJ whole genome shotgun (WGS) entry which is preliminary data.</text>
</comment>
<keyword evidence="2" id="KW-0012">Acyltransferase</keyword>
<organism evidence="4 5">
    <name type="scientific">Subtercola boreus</name>
    <dbReference type="NCBI Taxonomy" id="120213"/>
    <lineage>
        <taxon>Bacteria</taxon>
        <taxon>Bacillati</taxon>
        <taxon>Actinomycetota</taxon>
        <taxon>Actinomycetes</taxon>
        <taxon>Micrococcales</taxon>
        <taxon>Microbacteriaceae</taxon>
        <taxon>Subtercola</taxon>
    </lineage>
</organism>
<dbReference type="GO" id="GO:0016747">
    <property type="term" value="F:acyltransferase activity, transferring groups other than amino-acyl groups"/>
    <property type="evidence" value="ECO:0007669"/>
    <property type="project" value="InterPro"/>
</dbReference>
<dbReference type="CDD" id="cd04301">
    <property type="entry name" value="NAT_SF"/>
    <property type="match status" value="1"/>
</dbReference>
<sequence>MRLVETTVTDPDAQLLLGHYFASRADGFPPELGTYRVTFPDPTRFVPPHGVFVVLRGDVVLRGEVVRPGYADVPLGCGGIRRLDTPDDETPTFEVKHVWLEPPARGQGWAGILMQHLEDRAKSLGAAAVVLDTNASLLGAAKLYTRRGYENIPAYNDNPNATNWYRKALA</sequence>
<dbReference type="EMBL" id="NBXA01000022">
    <property type="protein sequence ID" value="RFA11854.1"/>
    <property type="molecule type" value="Genomic_DNA"/>
</dbReference>
<name>A0A3E0VPB7_9MICO</name>
<dbReference type="Pfam" id="PF00583">
    <property type="entry name" value="Acetyltransf_1"/>
    <property type="match status" value="1"/>
</dbReference>
<evidence type="ECO:0000256" key="1">
    <source>
        <dbReference type="ARBA" id="ARBA00022679"/>
    </source>
</evidence>
<accession>A0A3E0VPB7</accession>
<dbReference type="InterPro" id="IPR050832">
    <property type="entry name" value="Bact_Acetyltransf"/>
</dbReference>
<dbReference type="InterPro" id="IPR000182">
    <property type="entry name" value="GNAT_dom"/>
</dbReference>
<reference evidence="4 5" key="1">
    <citation type="submission" date="2017-04" db="EMBL/GenBank/DDBJ databases">
        <title>Comparative genome analysis of Subtercola boreus.</title>
        <authorList>
            <person name="Cho Y.-J."/>
            <person name="Cho A."/>
            <person name="Kim O.-S."/>
            <person name="Lee J.-I."/>
        </authorList>
    </citation>
    <scope>NUCLEOTIDE SEQUENCE [LARGE SCALE GENOMIC DNA]</scope>
    <source>
        <strain evidence="4 5">P27444</strain>
    </source>
</reference>
<dbReference type="PANTHER" id="PTHR43877">
    <property type="entry name" value="AMINOALKYLPHOSPHONATE N-ACETYLTRANSFERASE-RELATED-RELATED"/>
    <property type="match status" value="1"/>
</dbReference>
<dbReference type="RefSeq" id="WP_116283296.1">
    <property type="nucleotide sequence ID" value="NZ_NBXA01000022.1"/>
</dbReference>
<dbReference type="Proteomes" id="UP000256709">
    <property type="component" value="Unassembled WGS sequence"/>
</dbReference>
<protein>
    <recommendedName>
        <fullName evidence="3">N-acetyltransferase domain-containing protein</fullName>
    </recommendedName>
</protein>
<dbReference type="AlphaFoldDB" id="A0A3E0VPB7"/>
<dbReference type="PANTHER" id="PTHR43877:SF2">
    <property type="entry name" value="AMINOALKYLPHOSPHONATE N-ACETYLTRANSFERASE-RELATED"/>
    <property type="match status" value="1"/>
</dbReference>
<evidence type="ECO:0000256" key="2">
    <source>
        <dbReference type="ARBA" id="ARBA00023315"/>
    </source>
</evidence>
<evidence type="ECO:0000313" key="4">
    <source>
        <dbReference type="EMBL" id="RFA11854.1"/>
    </source>
</evidence>
<evidence type="ECO:0000259" key="3">
    <source>
        <dbReference type="PROSITE" id="PS51186"/>
    </source>
</evidence>
<dbReference type="SUPFAM" id="SSF55729">
    <property type="entry name" value="Acyl-CoA N-acyltransferases (Nat)"/>
    <property type="match status" value="1"/>
</dbReference>
<dbReference type="Gene3D" id="3.40.630.30">
    <property type="match status" value="1"/>
</dbReference>
<keyword evidence="1" id="KW-0808">Transferase</keyword>
<dbReference type="InterPro" id="IPR016181">
    <property type="entry name" value="Acyl_CoA_acyltransferase"/>
</dbReference>
<evidence type="ECO:0000313" key="5">
    <source>
        <dbReference type="Proteomes" id="UP000256709"/>
    </source>
</evidence>